<dbReference type="InterPro" id="IPR015525">
    <property type="entry name" value="BRCA2"/>
</dbReference>
<dbReference type="PANTHER" id="PTHR11289">
    <property type="entry name" value="BREAST CANCER TYPE 2 SUSCEPTIBILITY PROTEIN BRCA2"/>
    <property type="match status" value="1"/>
</dbReference>
<proteinExistence type="predicted"/>
<dbReference type="PANTHER" id="PTHR11289:SF0">
    <property type="entry name" value="BREAST CANCER TYPE 2 SUSCEPTIBILITY PROTEIN"/>
    <property type="match status" value="1"/>
</dbReference>
<reference evidence="2" key="4">
    <citation type="submission" date="2019-03" db="UniProtKB">
        <authorList>
            <consortium name="EnsemblPlants"/>
        </authorList>
    </citation>
    <scope>IDENTIFICATION</scope>
</reference>
<keyword evidence="3" id="KW-1185">Reference proteome</keyword>
<dbReference type="GO" id="GO:0000724">
    <property type="term" value="P:double-strand break repair via homologous recombination"/>
    <property type="evidence" value="ECO:0007669"/>
    <property type="project" value="InterPro"/>
</dbReference>
<dbReference type="Proteomes" id="UP000015105">
    <property type="component" value="Chromosome 3D"/>
</dbReference>
<reference evidence="2" key="3">
    <citation type="journal article" date="2017" name="Nature">
        <title>Genome sequence of the progenitor of the wheat D genome Aegilops tauschii.</title>
        <authorList>
            <person name="Luo M.C."/>
            <person name="Gu Y.Q."/>
            <person name="Puiu D."/>
            <person name="Wang H."/>
            <person name="Twardziok S.O."/>
            <person name="Deal K.R."/>
            <person name="Huo N."/>
            <person name="Zhu T."/>
            <person name="Wang L."/>
            <person name="Wang Y."/>
            <person name="McGuire P.E."/>
            <person name="Liu S."/>
            <person name="Long H."/>
            <person name="Ramasamy R.K."/>
            <person name="Rodriguez J.C."/>
            <person name="Van S.L."/>
            <person name="Yuan L."/>
            <person name="Wang Z."/>
            <person name="Xia Z."/>
            <person name="Xiao L."/>
            <person name="Anderson O.D."/>
            <person name="Ouyang S."/>
            <person name="Liang Y."/>
            <person name="Zimin A.V."/>
            <person name="Pertea G."/>
            <person name="Qi P."/>
            <person name="Bennetzen J.L."/>
            <person name="Dai X."/>
            <person name="Dawson M.W."/>
            <person name="Muller H.G."/>
            <person name="Kugler K."/>
            <person name="Rivarola-Duarte L."/>
            <person name="Spannagl M."/>
            <person name="Mayer K.F.X."/>
            <person name="Lu F.H."/>
            <person name="Bevan M.W."/>
            <person name="Leroy P."/>
            <person name="Li P."/>
            <person name="You F.M."/>
            <person name="Sun Q."/>
            <person name="Liu Z."/>
            <person name="Lyons E."/>
            <person name="Wicker T."/>
            <person name="Salzberg S.L."/>
            <person name="Devos K.M."/>
            <person name="Dvorak J."/>
        </authorList>
    </citation>
    <scope>NUCLEOTIDE SEQUENCE [LARGE SCALE GENOMIC DNA]</scope>
    <source>
        <strain evidence="2">cv. AL8/78</strain>
    </source>
</reference>
<dbReference type="SUPFAM" id="SSF50249">
    <property type="entry name" value="Nucleic acid-binding proteins"/>
    <property type="match status" value="1"/>
</dbReference>
<dbReference type="InterPro" id="IPR015205">
    <property type="entry name" value="Tower_dom"/>
</dbReference>
<dbReference type="SUPFAM" id="SSF81878">
    <property type="entry name" value="BRCA2 tower domain"/>
    <property type="match status" value="1"/>
</dbReference>
<protein>
    <recommendedName>
        <fullName evidence="1">Tower domain-containing protein</fullName>
    </recommendedName>
</protein>
<feature type="domain" description="Tower" evidence="1">
    <location>
        <begin position="30"/>
        <end position="68"/>
    </location>
</feature>
<reference evidence="2" key="5">
    <citation type="journal article" date="2021" name="G3 (Bethesda)">
        <title>Aegilops tauschii genome assembly Aet v5.0 features greater sequence contiguity and improved annotation.</title>
        <authorList>
            <person name="Wang L."/>
            <person name="Zhu T."/>
            <person name="Rodriguez J.C."/>
            <person name="Deal K.R."/>
            <person name="Dubcovsky J."/>
            <person name="McGuire P.E."/>
            <person name="Lux T."/>
            <person name="Spannagl M."/>
            <person name="Mayer K.F.X."/>
            <person name="Baldrich P."/>
            <person name="Meyers B.C."/>
            <person name="Huo N."/>
            <person name="Gu Y.Q."/>
            <person name="Zhou H."/>
            <person name="Devos K.M."/>
            <person name="Bennetzen J.L."/>
            <person name="Unver T."/>
            <person name="Budak H."/>
            <person name="Gulick P.J."/>
            <person name="Galiba G."/>
            <person name="Kalapos B."/>
            <person name="Nelson D.R."/>
            <person name="Li P."/>
            <person name="You F.M."/>
            <person name="Luo M.C."/>
            <person name="Dvorak J."/>
        </authorList>
    </citation>
    <scope>NUCLEOTIDE SEQUENCE [LARGE SCALE GENOMIC DNA]</scope>
    <source>
        <strain evidence="2">cv. AL8/78</strain>
    </source>
</reference>
<accession>A0A453E4C8</accession>
<dbReference type="AlphaFoldDB" id="A0A453E4C8"/>
<evidence type="ECO:0000313" key="2">
    <source>
        <dbReference type="EnsemblPlants" id="AET3Gv20214800.51"/>
    </source>
</evidence>
<organism evidence="2 3">
    <name type="scientific">Aegilops tauschii subsp. strangulata</name>
    <name type="common">Goatgrass</name>
    <dbReference type="NCBI Taxonomy" id="200361"/>
    <lineage>
        <taxon>Eukaryota</taxon>
        <taxon>Viridiplantae</taxon>
        <taxon>Streptophyta</taxon>
        <taxon>Embryophyta</taxon>
        <taxon>Tracheophyta</taxon>
        <taxon>Spermatophyta</taxon>
        <taxon>Magnoliopsida</taxon>
        <taxon>Liliopsida</taxon>
        <taxon>Poales</taxon>
        <taxon>Poaceae</taxon>
        <taxon>BOP clade</taxon>
        <taxon>Pooideae</taxon>
        <taxon>Triticodae</taxon>
        <taxon>Triticeae</taxon>
        <taxon>Triticinae</taxon>
        <taxon>Aegilops</taxon>
    </lineage>
</organism>
<dbReference type="SMART" id="SM01341">
    <property type="entry name" value="Tower"/>
    <property type="match status" value="1"/>
</dbReference>
<evidence type="ECO:0000313" key="3">
    <source>
        <dbReference type="Proteomes" id="UP000015105"/>
    </source>
</evidence>
<evidence type="ECO:0000259" key="1">
    <source>
        <dbReference type="SMART" id="SM01341"/>
    </source>
</evidence>
<dbReference type="GO" id="GO:0006355">
    <property type="term" value="P:regulation of DNA-templated transcription"/>
    <property type="evidence" value="ECO:0007669"/>
    <property type="project" value="TreeGrafter"/>
</dbReference>
<sequence length="121" mass="13579">PLAFKCIKASGGRVPRTLVGVARIYPVLYKERLPDGSSIVRSERMERKALQLYHQSEEGAKICKMLEQAAEPEVMMAGLTSEQMISFSSYQAKQKVCTIIPRIHQLVLGKLRKLCHYISGS</sequence>
<dbReference type="Gene3D" id="2.40.50.140">
    <property type="entry name" value="Nucleic acid-binding proteins"/>
    <property type="match status" value="1"/>
</dbReference>
<reference evidence="3" key="2">
    <citation type="journal article" date="2017" name="Nat. Plants">
        <title>The Aegilops tauschii genome reveals multiple impacts of transposons.</title>
        <authorList>
            <person name="Zhao G."/>
            <person name="Zou C."/>
            <person name="Li K."/>
            <person name="Wang K."/>
            <person name="Li T."/>
            <person name="Gao L."/>
            <person name="Zhang X."/>
            <person name="Wang H."/>
            <person name="Yang Z."/>
            <person name="Liu X."/>
            <person name="Jiang W."/>
            <person name="Mao L."/>
            <person name="Kong X."/>
            <person name="Jiao Y."/>
            <person name="Jia J."/>
        </authorList>
    </citation>
    <scope>NUCLEOTIDE SEQUENCE [LARGE SCALE GENOMIC DNA]</scope>
    <source>
        <strain evidence="3">cv. AL8/78</strain>
    </source>
</reference>
<dbReference type="EnsemblPlants" id="AET3Gv20214800.51">
    <property type="protein sequence ID" value="AET3Gv20214800.51"/>
    <property type="gene ID" value="AET3Gv20214800"/>
</dbReference>
<reference evidence="3" key="1">
    <citation type="journal article" date="2014" name="Science">
        <title>Ancient hybridizations among the ancestral genomes of bread wheat.</title>
        <authorList>
            <consortium name="International Wheat Genome Sequencing Consortium,"/>
            <person name="Marcussen T."/>
            <person name="Sandve S.R."/>
            <person name="Heier L."/>
            <person name="Spannagl M."/>
            <person name="Pfeifer M."/>
            <person name="Jakobsen K.S."/>
            <person name="Wulff B.B."/>
            <person name="Steuernagel B."/>
            <person name="Mayer K.F."/>
            <person name="Olsen O.A."/>
        </authorList>
    </citation>
    <scope>NUCLEOTIDE SEQUENCE [LARGE SCALE GENOMIC DNA]</scope>
    <source>
        <strain evidence="3">cv. AL8/78</strain>
    </source>
</reference>
<dbReference type="InterPro" id="IPR012340">
    <property type="entry name" value="NA-bd_OB-fold"/>
</dbReference>
<name>A0A453E4C8_AEGTS</name>
<dbReference type="Gramene" id="AET3Gv20214800.51">
    <property type="protein sequence ID" value="AET3Gv20214800.51"/>
    <property type="gene ID" value="AET3Gv20214800"/>
</dbReference>